<feature type="domain" description="ABC transmembrane type-1" evidence="10">
    <location>
        <begin position="67"/>
        <end position="274"/>
    </location>
</feature>
<dbReference type="EMBL" id="CP058350">
    <property type="protein sequence ID" value="QLF68570.1"/>
    <property type="molecule type" value="Genomic_DNA"/>
</dbReference>
<evidence type="ECO:0000256" key="4">
    <source>
        <dbReference type="ARBA" id="ARBA00022692"/>
    </source>
</evidence>
<evidence type="ECO:0000256" key="8">
    <source>
        <dbReference type="ARBA" id="ARBA00025323"/>
    </source>
</evidence>
<keyword evidence="3" id="KW-0813">Transport</keyword>
<feature type="transmembrane region" description="Helical" evidence="9">
    <location>
        <begin position="102"/>
        <end position="125"/>
    </location>
</feature>
<feature type="transmembrane region" description="Helical" evidence="9">
    <location>
        <begin position="21"/>
        <end position="47"/>
    </location>
</feature>
<evidence type="ECO:0000256" key="1">
    <source>
        <dbReference type="ARBA" id="ARBA00004651"/>
    </source>
</evidence>
<keyword evidence="4 9" id="KW-0812">Transmembrane</keyword>
<dbReference type="InterPro" id="IPR011866">
    <property type="entry name" value="CysW_permease"/>
</dbReference>
<feature type="transmembrane region" description="Helical" evidence="9">
    <location>
        <begin position="145"/>
        <end position="163"/>
    </location>
</feature>
<comment type="subunit">
    <text evidence="2">The complex is composed of two ATP-binding proteins (CysA), two transmembrane proteins (CysT and CysW) and a solute-binding protein (CysP).</text>
</comment>
<dbReference type="InterPro" id="IPR000515">
    <property type="entry name" value="MetI-like"/>
</dbReference>
<gene>
    <name evidence="11" type="primary">cysW</name>
    <name evidence="11" type="ORF">FE840_002845</name>
</gene>
<feature type="transmembrane region" description="Helical" evidence="9">
    <location>
        <begin position="249"/>
        <end position="273"/>
    </location>
</feature>
<proteinExistence type="predicted"/>
<dbReference type="PANTHER" id="PTHR30406:SF9">
    <property type="entry name" value="SULFATE TRANSPORT SYSTEM PERMEASE PROTEIN CYSW"/>
    <property type="match status" value="1"/>
</dbReference>
<dbReference type="PANTHER" id="PTHR30406">
    <property type="entry name" value="SULFATE TRANSPORT SYSTEM PERMEASE PROTEIN"/>
    <property type="match status" value="1"/>
</dbReference>
<dbReference type="InterPro" id="IPR005667">
    <property type="entry name" value="Sulph_transpt2"/>
</dbReference>
<accession>A0ABX6QJ75</accession>
<dbReference type="InterPro" id="IPR035906">
    <property type="entry name" value="MetI-like_sf"/>
</dbReference>
<comment type="subcellular location">
    <subcellularLocation>
        <location evidence="1">Cell membrane</location>
        <topology evidence="1">Multi-pass membrane protein</topology>
    </subcellularLocation>
</comment>
<evidence type="ECO:0000313" key="11">
    <source>
        <dbReference type="EMBL" id="QLF68570.1"/>
    </source>
</evidence>
<dbReference type="RefSeq" id="WP_138287339.1">
    <property type="nucleotide sequence ID" value="NZ_CP058350.1"/>
</dbReference>
<dbReference type="PROSITE" id="PS50928">
    <property type="entry name" value="ABC_TM1"/>
    <property type="match status" value="1"/>
</dbReference>
<keyword evidence="7 9" id="KW-0472">Membrane</keyword>
<evidence type="ECO:0000259" key="10">
    <source>
        <dbReference type="PROSITE" id="PS50928"/>
    </source>
</evidence>
<reference evidence="11 12" key="1">
    <citation type="submission" date="2020-06" db="EMBL/GenBank/DDBJ databases">
        <title>Genome sequence of Rhizobium sp strain ADMK78.</title>
        <authorList>
            <person name="Rahi P."/>
        </authorList>
    </citation>
    <scope>NUCLEOTIDE SEQUENCE [LARGE SCALE GENOMIC DNA]</scope>
    <source>
        <strain evidence="11 12">ADMK78</strain>
    </source>
</reference>
<evidence type="ECO:0000313" key="12">
    <source>
        <dbReference type="Proteomes" id="UP000308530"/>
    </source>
</evidence>
<dbReference type="Proteomes" id="UP000308530">
    <property type="component" value="Chromosome"/>
</dbReference>
<organism evidence="11 12">
    <name type="scientific">Peteryoungia desertarenae</name>
    <dbReference type="NCBI Taxonomy" id="1813451"/>
    <lineage>
        <taxon>Bacteria</taxon>
        <taxon>Pseudomonadati</taxon>
        <taxon>Pseudomonadota</taxon>
        <taxon>Alphaproteobacteria</taxon>
        <taxon>Hyphomicrobiales</taxon>
        <taxon>Rhizobiaceae</taxon>
        <taxon>Peteryoungia</taxon>
    </lineage>
</organism>
<keyword evidence="6" id="KW-0764">Sulfate transport</keyword>
<evidence type="ECO:0000256" key="7">
    <source>
        <dbReference type="ARBA" id="ARBA00023136"/>
    </source>
</evidence>
<comment type="function">
    <text evidence="8">Part of the ABC transporter complex CysAWTP (TC 3.A.1.6.1) involved in sulfate/thiosulfate import. Probably responsible for the translocation of the substrate across the membrane.</text>
</comment>
<dbReference type="Gene3D" id="1.10.3720.10">
    <property type="entry name" value="MetI-like"/>
    <property type="match status" value="1"/>
</dbReference>
<dbReference type="CDD" id="cd06261">
    <property type="entry name" value="TM_PBP2"/>
    <property type="match status" value="1"/>
</dbReference>
<keyword evidence="12" id="KW-1185">Reference proteome</keyword>
<evidence type="ECO:0000256" key="2">
    <source>
        <dbReference type="ARBA" id="ARBA00011779"/>
    </source>
</evidence>
<protein>
    <submittedName>
        <fullName evidence="11">Sulfate ABC transporter permease subunit CysW</fullName>
    </submittedName>
</protein>
<dbReference type="Pfam" id="PF00528">
    <property type="entry name" value="BPD_transp_1"/>
    <property type="match status" value="1"/>
</dbReference>
<evidence type="ECO:0000256" key="6">
    <source>
        <dbReference type="ARBA" id="ARBA00023032"/>
    </source>
</evidence>
<evidence type="ECO:0000256" key="5">
    <source>
        <dbReference type="ARBA" id="ARBA00022989"/>
    </source>
</evidence>
<sequence>MSHSSTGKRPPRIGDAPLFKYSLIGIVLVFVLLFVVAPLAVIGEQAFSRGIPYFLETIADADTRHAILLTVITAAIAVPLNTIFGIAAAWAITKHDFRGKRLLTIVIEIPFSISPVVAGVSYLFVYGLQGLFGPALDSAGLKIMFALPGIVLASMFVTAPFVARELIPLMQAQGRDLEEAATSLGASGFRTFFSITLPNIKWALLYGVVLCNARVMGEFGAVSIVSGNIRGQTNTLPLHIELLYHDYNAVGAFAAASILATLALVTLVAKVLLERQGAGRRNRPQTLAGTQNSSEVTS</sequence>
<name>A0ABX6QJ75_9HYPH</name>
<feature type="transmembrane region" description="Helical" evidence="9">
    <location>
        <begin position="203"/>
        <end position="229"/>
    </location>
</feature>
<evidence type="ECO:0000256" key="9">
    <source>
        <dbReference type="SAM" id="Phobius"/>
    </source>
</evidence>
<dbReference type="NCBIfam" id="TIGR00969">
    <property type="entry name" value="3a0106s02"/>
    <property type="match status" value="1"/>
</dbReference>
<evidence type="ECO:0000256" key="3">
    <source>
        <dbReference type="ARBA" id="ARBA00022448"/>
    </source>
</evidence>
<keyword evidence="5 9" id="KW-1133">Transmembrane helix</keyword>
<feature type="transmembrane region" description="Helical" evidence="9">
    <location>
        <begin position="67"/>
        <end position="90"/>
    </location>
</feature>
<dbReference type="SUPFAM" id="SSF161098">
    <property type="entry name" value="MetI-like"/>
    <property type="match status" value="1"/>
</dbReference>
<dbReference type="NCBIfam" id="TIGR02140">
    <property type="entry name" value="permease_CysW"/>
    <property type="match status" value="1"/>
</dbReference>